<dbReference type="PANTHER" id="PTHR13298:SF11">
    <property type="entry name" value="RAPAMYCIN-INSENSITIVE COMPANION OF MTOR"/>
    <property type="match status" value="1"/>
</dbReference>
<dbReference type="Proteomes" id="UP000095283">
    <property type="component" value="Unplaced"/>
</dbReference>
<feature type="domain" description="Rapamycin-insensitive companion of mTOR N-terminal" evidence="1">
    <location>
        <begin position="94"/>
        <end position="491"/>
    </location>
</feature>
<evidence type="ECO:0000259" key="1">
    <source>
        <dbReference type="SMART" id="SM01308"/>
    </source>
</evidence>
<dbReference type="PANTHER" id="PTHR13298">
    <property type="entry name" value="CYTOSOLIC REGULATOR PIANISSIMO"/>
    <property type="match status" value="1"/>
</dbReference>
<accession>A0A1I7XAW1</accession>
<dbReference type="GO" id="GO:0043539">
    <property type="term" value="F:protein serine/threonine kinase activator activity"/>
    <property type="evidence" value="ECO:0007669"/>
    <property type="project" value="TreeGrafter"/>
</dbReference>
<evidence type="ECO:0000313" key="2">
    <source>
        <dbReference type="Proteomes" id="UP000095283"/>
    </source>
</evidence>
<evidence type="ECO:0000313" key="3">
    <source>
        <dbReference type="WBParaSite" id="Hba_14745"/>
    </source>
</evidence>
<reference evidence="3" key="1">
    <citation type="submission" date="2016-11" db="UniProtKB">
        <authorList>
            <consortium name="WormBaseParasite"/>
        </authorList>
    </citation>
    <scope>IDENTIFICATION</scope>
</reference>
<keyword evidence="2" id="KW-1185">Reference proteome</keyword>
<dbReference type="InterPro" id="IPR028268">
    <property type="entry name" value="Pianissimo_fam"/>
</dbReference>
<name>A0A1I7XAW1_HETBA</name>
<organism evidence="2 3">
    <name type="scientific">Heterorhabditis bacteriophora</name>
    <name type="common">Entomopathogenic nematode worm</name>
    <dbReference type="NCBI Taxonomy" id="37862"/>
    <lineage>
        <taxon>Eukaryota</taxon>
        <taxon>Metazoa</taxon>
        <taxon>Ecdysozoa</taxon>
        <taxon>Nematoda</taxon>
        <taxon>Chromadorea</taxon>
        <taxon>Rhabditida</taxon>
        <taxon>Rhabditina</taxon>
        <taxon>Rhabditomorpha</taxon>
        <taxon>Strongyloidea</taxon>
        <taxon>Heterorhabditidae</taxon>
        <taxon>Heterorhabditis</taxon>
    </lineage>
</organism>
<dbReference type="SMART" id="SM01308">
    <property type="entry name" value="RICTOR_N"/>
    <property type="match status" value="1"/>
</dbReference>
<proteinExistence type="predicted"/>
<dbReference type="Pfam" id="PF14664">
    <property type="entry name" value="RICTOR_N"/>
    <property type="match status" value="1"/>
</dbReference>
<dbReference type="GO" id="GO:0038203">
    <property type="term" value="P:TORC2 signaling"/>
    <property type="evidence" value="ECO:0007669"/>
    <property type="project" value="TreeGrafter"/>
</dbReference>
<dbReference type="GO" id="GO:0051897">
    <property type="term" value="P:positive regulation of phosphatidylinositol 3-kinase/protein kinase B signal transduction"/>
    <property type="evidence" value="ECO:0007669"/>
    <property type="project" value="TreeGrafter"/>
</dbReference>
<dbReference type="AlphaFoldDB" id="A0A1I7XAW1"/>
<dbReference type="InterPro" id="IPR028267">
    <property type="entry name" value="Pianissimo_N"/>
</dbReference>
<protein>
    <submittedName>
        <fullName evidence="3">RICTOR_N domain-containing protein</fullName>
    </submittedName>
</protein>
<dbReference type="WBParaSite" id="Hba_14745">
    <property type="protein sequence ID" value="Hba_14745"/>
    <property type="gene ID" value="Hba_14745"/>
</dbReference>
<sequence length="492" mass="55998">MVQGGFKQHVSVMSAGYDLDGLLSSPKANLYRLDSRLQKEAAFMRENMKRRSTRKPTKSLKIVPHLDRSACEKLIFDESHNALCGDYDKKCVFLNEINDIITNTLSESLNDSGFFEILCELVLEFLACDHPAIRAMCFRLLRLCTFTERNLVFMLTTHVDIYVVRALDLRVENDMEREEAIQLIAAMMSVYETSNLKKLIESSAAQKSGKKFAFPKSIMQPVISIALKTINNPKIRENIDLNDGSKAEESDSDRLSLPCVAVFLEFCVLEPELILEMAGTDWMVRILTGTSSVSRRIAAVVGRVLVTWLDDPRLRAKANLHLVLEPFHIFYLYLCNPHRNSFQQIFAPLVEFGFFQKNLVNTEQGDKIVEAAMDNFSHSFLSILRSWSGLFACAAVGPNSTVIASSPLRLLEYLGLGTVGNANLSRIRDMIVDICCDFMDLPYASREFESWSNAIQFYGYFYLKFKNFLWTMDHAFIVNIASGFLNIWQIFF</sequence>
<dbReference type="GO" id="GO:0031932">
    <property type="term" value="C:TORC2 complex"/>
    <property type="evidence" value="ECO:0007669"/>
    <property type="project" value="InterPro"/>
</dbReference>